<dbReference type="Gene3D" id="1.10.486.10">
    <property type="entry name" value="PCRA, domain 4"/>
    <property type="match status" value="1"/>
</dbReference>
<protein>
    <recommendedName>
        <fullName evidence="15">RecBCD enzyme subunit RecB</fullName>
        <ecNumber evidence="15">3.1.11.5</ecNumber>
        <ecNumber evidence="15">5.6.2.4</ecNumber>
    </recommendedName>
    <alternativeName>
        <fullName evidence="15">DNA 3'-5' helicase subunit RecB</fullName>
    </alternativeName>
    <alternativeName>
        <fullName evidence="15">Exonuclease V subunit RecB</fullName>
        <shortName evidence="15">ExoV subunit RecB</shortName>
    </alternativeName>
    <alternativeName>
        <fullName evidence="15">Helicase/nuclease RecBCD subunit RecB</fullName>
    </alternativeName>
</protein>
<organism evidence="19 20">
    <name type="scientific">Pseudoduganella namucuonensis</name>
    <dbReference type="NCBI Taxonomy" id="1035707"/>
    <lineage>
        <taxon>Bacteria</taxon>
        <taxon>Pseudomonadati</taxon>
        <taxon>Pseudomonadota</taxon>
        <taxon>Betaproteobacteria</taxon>
        <taxon>Burkholderiales</taxon>
        <taxon>Oxalobacteraceae</taxon>
        <taxon>Telluria group</taxon>
        <taxon>Pseudoduganella</taxon>
    </lineage>
</organism>
<gene>
    <name evidence="15" type="primary">recB</name>
    <name evidence="19" type="ORF">SAMN05216552_1006218</name>
</gene>
<evidence type="ECO:0000259" key="18">
    <source>
        <dbReference type="PROSITE" id="PS51217"/>
    </source>
</evidence>
<dbReference type="GO" id="GO:0003677">
    <property type="term" value="F:DNA binding"/>
    <property type="evidence" value="ECO:0007669"/>
    <property type="project" value="UniProtKB-UniRule"/>
</dbReference>
<dbReference type="InterPro" id="IPR004586">
    <property type="entry name" value="RecB"/>
</dbReference>
<feature type="active site" description="For nuclease activity" evidence="15">
    <location>
        <position position="1195"/>
    </location>
</feature>
<comment type="miscellaneous">
    <text evidence="15">In the RecBCD complex, RecB has a slow 3'-5' helicase, an exonuclease activity and loads RecA onto ssDNA, RecD has a fast 5'-3' helicase activity, while RecC stimulates the ATPase and processivity of the RecB helicase and contributes to recognition of the Chi site.</text>
</comment>
<comment type="cofactor">
    <cofactor evidence="15">
        <name>Mg(2+)</name>
        <dbReference type="ChEBI" id="CHEBI:18420"/>
    </cofactor>
    <text evidence="15">Binds 1 Mg(2+) ion per subunit.</text>
</comment>
<dbReference type="InterPro" id="IPR038726">
    <property type="entry name" value="PDDEXK_AddAB-type"/>
</dbReference>
<keyword evidence="9 15" id="KW-0460">Magnesium</keyword>
<dbReference type="InterPro" id="IPR011604">
    <property type="entry name" value="PDDEXK-like_dom_sf"/>
</dbReference>
<dbReference type="GO" id="GO:0005524">
    <property type="term" value="F:ATP binding"/>
    <property type="evidence" value="ECO:0007669"/>
    <property type="project" value="UniProtKB-UniRule"/>
</dbReference>
<dbReference type="EMBL" id="FPBO01000006">
    <property type="protein sequence ID" value="SFU64735.1"/>
    <property type="molecule type" value="Genomic_DNA"/>
</dbReference>
<dbReference type="GO" id="GO:0043138">
    <property type="term" value="F:3'-5' DNA helicase activity"/>
    <property type="evidence" value="ECO:0007669"/>
    <property type="project" value="UniProtKB-UniRule"/>
</dbReference>
<dbReference type="CDD" id="cd22352">
    <property type="entry name" value="RecB_C-like"/>
    <property type="match status" value="1"/>
</dbReference>
<dbReference type="GO" id="GO:0016887">
    <property type="term" value="F:ATP hydrolysis activity"/>
    <property type="evidence" value="ECO:0007669"/>
    <property type="project" value="RHEA"/>
</dbReference>
<dbReference type="PROSITE" id="PS51198">
    <property type="entry name" value="UVRD_HELICASE_ATP_BIND"/>
    <property type="match status" value="1"/>
</dbReference>
<evidence type="ECO:0000256" key="10">
    <source>
        <dbReference type="ARBA" id="ARBA00023125"/>
    </source>
</evidence>
<comment type="domain">
    <text evidence="15">The N-terminal DNA-binding domain is a ssDNA-dependent ATPase and has ATP-dependent 3'-5' helicase function. This domain interacts with RecC.</text>
</comment>
<evidence type="ECO:0000256" key="8">
    <source>
        <dbReference type="ARBA" id="ARBA00022840"/>
    </source>
</evidence>
<dbReference type="GO" id="GO:0009338">
    <property type="term" value="C:exodeoxyribonuclease V complex"/>
    <property type="evidence" value="ECO:0007669"/>
    <property type="project" value="TreeGrafter"/>
</dbReference>
<dbReference type="Gene3D" id="3.40.50.300">
    <property type="entry name" value="P-loop containing nucleotide triphosphate hydrolases"/>
    <property type="match status" value="2"/>
</dbReference>
<evidence type="ECO:0000256" key="2">
    <source>
        <dbReference type="ARBA" id="ARBA00022723"/>
    </source>
</evidence>
<dbReference type="SUPFAM" id="SSF52540">
    <property type="entry name" value="P-loop containing nucleoside triphosphate hydrolases"/>
    <property type="match status" value="1"/>
</dbReference>
<feature type="region of interest" description="DNA-binding and helicase activity, interacts with RecC" evidence="15">
    <location>
        <begin position="1"/>
        <end position="874"/>
    </location>
</feature>
<evidence type="ECO:0000256" key="6">
    <source>
        <dbReference type="ARBA" id="ARBA00022806"/>
    </source>
</evidence>
<dbReference type="Gene3D" id="1.10.3170.10">
    <property type="entry name" value="Recbcd, chain B, domain 2"/>
    <property type="match status" value="1"/>
</dbReference>
<dbReference type="GO" id="GO:0000724">
    <property type="term" value="P:double-strand break repair via homologous recombination"/>
    <property type="evidence" value="ECO:0007669"/>
    <property type="project" value="UniProtKB-UniRule"/>
</dbReference>
<dbReference type="STRING" id="1035707.SAMN05216552_1006218"/>
<keyword evidence="11 15" id="KW-0234">DNA repair</keyword>
<dbReference type="EC" id="3.1.11.5" evidence="15"/>
<evidence type="ECO:0000256" key="1">
    <source>
        <dbReference type="ARBA" id="ARBA00022722"/>
    </source>
</evidence>
<keyword evidence="7 15" id="KW-0269">Exonuclease</keyword>
<feature type="binding site" evidence="15">
    <location>
        <position position="1182"/>
    </location>
    <ligand>
        <name>Mg(2+)</name>
        <dbReference type="ChEBI" id="CHEBI:18420"/>
    </ligand>
</feature>
<dbReference type="Proteomes" id="UP000199391">
    <property type="component" value="Unassembled WGS sequence"/>
</dbReference>
<evidence type="ECO:0000313" key="19">
    <source>
        <dbReference type="EMBL" id="SFU64735.1"/>
    </source>
</evidence>
<comment type="catalytic activity">
    <reaction evidence="15">
        <text>Exonucleolytic cleavage (in the presence of ATP) in either 5'- to 3'- or 3'- to 5'-direction to yield 5'-phosphooligonucleotides.</text>
        <dbReference type="EC" id="3.1.11.5"/>
    </reaction>
</comment>
<dbReference type="EC" id="5.6.2.4" evidence="15"/>
<keyword evidence="1 15" id="KW-0540">Nuclease</keyword>
<feature type="binding site" evidence="15">
    <location>
        <position position="1195"/>
    </location>
    <ligand>
        <name>Mg(2+)</name>
        <dbReference type="ChEBI" id="CHEBI:18420"/>
    </ligand>
</feature>
<dbReference type="NCBIfam" id="TIGR00609">
    <property type="entry name" value="recB"/>
    <property type="match status" value="1"/>
</dbReference>
<evidence type="ECO:0000256" key="9">
    <source>
        <dbReference type="ARBA" id="ARBA00022842"/>
    </source>
</evidence>
<dbReference type="PANTHER" id="PTHR11070:SF23">
    <property type="entry name" value="RECBCD ENZYME SUBUNIT RECB"/>
    <property type="match status" value="1"/>
</dbReference>
<proteinExistence type="inferred from homology"/>
<evidence type="ECO:0000256" key="11">
    <source>
        <dbReference type="ARBA" id="ARBA00023204"/>
    </source>
</evidence>
<dbReference type="Pfam" id="PF12705">
    <property type="entry name" value="PDDEXK_1"/>
    <property type="match status" value="1"/>
</dbReference>
<evidence type="ECO:0000256" key="4">
    <source>
        <dbReference type="ARBA" id="ARBA00022763"/>
    </source>
</evidence>
<keyword evidence="3 15" id="KW-0547">Nucleotide-binding</keyword>
<dbReference type="Pfam" id="PF00580">
    <property type="entry name" value="UvrD-helicase"/>
    <property type="match status" value="1"/>
</dbReference>
<comment type="domain">
    <text evidence="15">The C-terminal domain has nuclease activity and interacts with RecD. It interacts with RecA, facilitating its loading onto ssDNA.</text>
</comment>
<comment type="function">
    <text evidence="15">A helicase/nuclease that prepares dsDNA breaks (DSB) for recombinational DNA repair. Binds to DSBs and unwinds DNA via a highly rapid and processive ATP-dependent bidirectional helicase activity. Unwinds dsDNA until it encounters a Chi (crossover hotspot instigator) sequence from the 3' direction. Cuts ssDNA a few nucleotides 3' to the Chi site. The properties and activities of the enzyme are changed at Chi. The Chi-altered holoenzyme produces a long 3'-ssDNA overhang and facilitates RecA-binding to the ssDNA for homologous DNA recombination and repair. Holoenzyme degrades any linearized DNA that is unable to undergo homologous recombination. In the holoenzyme this subunit contributes ATPase, 3'-5' helicase, exonuclease activity and loads RecA onto ssDNA.</text>
</comment>
<evidence type="ECO:0000256" key="15">
    <source>
        <dbReference type="HAMAP-Rule" id="MF_01485"/>
    </source>
</evidence>
<feature type="binding site" evidence="16">
    <location>
        <begin position="20"/>
        <end position="27"/>
    </location>
    <ligand>
        <name>ATP</name>
        <dbReference type="ChEBI" id="CHEBI:30616"/>
    </ligand>
</feature>
<dbReference type="InterPro" id="IPR000212">
    <property type="entry name" value="DNA_helicase_UvrD/REP"/>
</dbReference>
<comment type="catalytic activity">
    <reaction evidence="13 15">
        <text>Couples ATP hydrolysis with the unwinding of duplex DNA by translocating in the 3'-5' direction.</text>
        <dbReference type="EC" id="5.6.2.4"/>
    </reaction>
</comment>
<dbReference type="GO" id="GO:0005829">
    <property type="term" value="C:cytosol"/>
    <property type="evidence" value="ECO:0007669"/>
    <property type="project" value="TreeGrafter"/>
</dbReference>
<evidence type="ECO:0000256" key="7">
    <source>
        <dbReference type="ARBA" id="ARBA00022839"/>
    </source>
</evidence>
<dbReference type="PROSITE" id="PS51217">
    <property type="entry name" value="UVRD_HELICASE_CTER"/>
    <property type="match status" value="1"/>
</dbReference>
<dbReference type="Gene3D" id="3.90.320.10">
    <property type="match status" value="1"/>
</dbReference>
<dbReference type="GO" id="GO:0008854">
    <property type="term" value="F:exodeoxyribonuclease V activity"/>
    <property type="evidence" value="ECO:0007669"/>
    <property type="project" value="UniProtKB-EC"/>
</dbReference>
<feature type="binding site" evidence="15">
    <location>
        <position position="1069"/>
    </location>
    <ligand>
        <name>Mg(2+)</name>
        <dbReference type="ChEBI" id="CHEBI:18420"/>
    </ligand>
</feature>
<dbReference type="PANTHER" id="PTHR11070">
    <property type="entry name" value="UVRD / RECB / PCRA DNA HELICASE FAMILY MEMBER"/>
    <property type="match status" value="1"/>
</dbReference>
<dbReference type="SUPFAM" id="SSF52980">
    <property type="entry name" value="Restriction endonuclease-like"/>
    <property type="match status" value="1"/>
</dbReference>
<dbReference type="OrthoDB" id="5905204at2"/>
<dbReference type="HAMAP" id="MF_01485">
    <property type="entry name" value="RecB"/>
    <property type="match status" value="1"/>
</dbReference>
<evidence type="ECO:0000256" key="3">
    <source>
        <dbReference type="ARBA" id="ARBA00022741"/>
    </source>
</evidence>
<comment type="similarity">
    <text evidence="15">Belongs to the helicase family. UvrD subfamily.</text>
</comment>
<evidence type="ECO:0000313" key="20">
    <source>
        <dbReference type="Proteomes" id="UP000199391"/>
    </source>
</evidence>
<accession>A0A1I7HVH9</accession>
<keyword evidence="6 15" id="KW-0347">Helicase</keyword>
<keyword evidence="8 15" id="KW-0067">ATP-binding</keyword>
<sequence>MSQLLHSLTFPLHGSRLIEASAGTGKTWTIAALYVRLVLGHGGEDGHRRPLMPADILVMTFTRAATRELSNRVRERLIEAAAHFRGQAAAADPYLDALLGSYPSHEERQRAAHRLMLAAETMDEAAIFTIDAWCQRMLREHAFDSGSLFDEELVSDEAALFEDAAHDYWRQQVYPLNAQALDALLACWPDVEVLKRSVGELARRAELLAEQAGAPDESLSALITRVQRFQRSQLLELKEGWCERANRMEQWIAREREAAPKCFNGVKMKPETLVKWFDGLRAWAQDDAMVQPDISDTAWRRLTTAGIEDACAKGYSPAIPDDFEHTAALAEGLARLEPLRHPLYRHAAAAIARRMAELKKRARQFGFADMLERLRLALLGANGAALRKRITEQYPVAMVDEFQDTAPSQYQIFDLLYRVADNDPALGLFLIGDPKQSIYGFRGADIHSYLSARRATEGRHYQLGTNYRSTAPLVAAVNQVFLHAEGAGQSGGFERGAFRFRTPDGNPLPFDAVDASGRKELLVGAQGQVEALLVSCTPSEDMKAEAYRDFFAHHCAEHIVCLLNDPHAGFDGPQGFKRLQPADIAVLVRDRREASAIRRALQRRKVASVYLSDKDSVLESEEAADVLRWLSALASPLDGGLARAAFATRTAGLGMAELARLSSDELAWEERVEQLKTLHIVWQRQGVLAMLRRFIHELKLPAALLRQAGGERRLTNLLHLAELLQSASRQLDGEQALIRWLAEQIEGGGEGGDERVLRLESDAELVKVVTVHKSKGLEYPLVYLPFAVTARKAERRNRSFLEYTDARGARHIDMALSDEALEAVEAARIAEDLRLLYVALTRPRHFLWLGVAALAARKAGENTLHDSALGYLLTGGEPLPAGELASRWERVRGGCDAISVRMLEEAGAVTMLDRVEQRPQLIAALRFEGDFERDWTVGSFTSLARRGNQAGAPRTVNAVATPAAPVVPPAADDPFETVDAAIAPASGGAGMDGAYVPRTALQEKLLEAAASQDAARAAGGVSAAAHATAAHTSNAHAAAPRALAAAPLRPEDAPWHRFPRGSVPGNFLHEQLEWMGQEGFGEVLDPHFDTRLIRRIERAGWAHRQDDTVAWLRAIATEPLPHLDAPLASLEAVLPEMEFWFPSENLSSGALDRLCRRHLLQGVARPALPERRLHGMLKGFTDLVFEHEGRYWVLDYKSNALGANDAAYHTQALAHGMAEHRYDIQGAIYMLALHRLLQTRMDDYDPALHLGGAIFFFLRGIGNAQTRGCYLLEPEAALLDGLDALLRTTKGERT</sequence>
<evidence type="ECO:0000256" key="14">
    <source>
        <dbReference type="ARBA" id="ARBA00048988"/>
    </source>
</evidence>
<keyword evidence="12 15" id="KW-0413">Isomerase</keyword>
<feature type="domain" description="UvrD-like helicase ATP-binding" evidence="17">
    <location>
        <begin position="1"/>
        <end position="470"/>
    </location>
</feature>
<keyword evidence="5 15" id="KW-0378">Hydrolase</keyword>
<dbReference type="RefSeq" id="WP_093555208.1">
    <property type="nucleotide sequence ID" value="NZ_FPBO01000006.1"/>
</dbReference>
<feature type="region of interest" description="Nuclease activity, interacts with RecD and RecA" evidence="15">
    <location>
        <begin position="934"/>
        <end position="1294"/>
    </location>
</feature>
<evidence type="ECO:0000259" key="17">
    <source>
        <dbReference type="PROSITE" id="PS51198"/>
    </source>
</evidence>
<feature type="domain" description="UvrD-like helicase C-terminal" evidence="18">
    <location>
        <begin position="499"/>
        <end position="776"/>
    </location>
</feature>
<comment type="subunit">
    <text evidence="15">Heterotrimer of RecB, RecC and RecD. All subunits contribute to DNA-binding. Interacts with RecA.</text>
</comment>
<keyword evidence="10 15" id="KW-0238">DNA-binding</keyword>
<keyword evidence="2 15" id="KW-0479">Metal-binding</keyword>
<evidence type="ECO:0000256" key="5">
    <source>
        <dbReference type="ARBA" id="ARBA00022801"/>
    </source>
</evidence>
<evidence type="ECO:0000256" key="13">
    <source>
        <dbReference type="ARBA" id="ARBA00034617"/>
    </source>
</evidence>
<reference evidence="20" key="1">
    <citation type="submission" date="2016-10" db="EMBL/GenBank/DDBJ databases">
        <authorList>
            <person name="Varghese N."/>
            <person name="Submissions S."/>
        </authorList>
    </citation>
    <scope>NUCLEOTIDE SEQUENCE [LARGE SCALE GENOMIC DNA]</scope>
    <source>
        <strain evidence="20">CGMCC 1.11014</strain>
    </source>
</reference>
<name>A0A1I7HVH9_9BURK</name>
<evidence type="ECO:0000256" key="12">
    <source>
        <dbReference type="ARBA" id="ARBA00023235"/>
    </source>
</evidence>
<dbReference type="Pfam" id="PF13361">
    <property type="entry name" value="UvrD_C"/>
    <property type="match status" value="1"/>
</dbReference>
<evidence type="ECO:0000256" key="16">
    <source>
        <dbReference type="PROSITE-ProRule" id="PRU00560"/>
    </source>
</evidence>
<keyword evidence="4 15" id="KW-0227">DNA damage</keyword>
<dbReference type="InterPro" id="IPR027417">
    <property type="entry name" value="P-loop_NTPase"/>
</dbReference>
<dbReference type="GO" id="GO:0000287">
    <property type="term" value="F:magnesium ion binding"/>
    <property type="evidence" value="ECO:0007669"/>
    <property type="project" value="UniProtKB-UniRule"/>
</dbReference>
<dbReference type="InterPro" id="IPR014017">
    <property type="entry name" value="DNA_helicase_UvrD-like_C"/>
</dbReference>
<dbReference type="InterPro" id="IPR011335">
    <property type="entry name" value="Restrct_endonuc-II-like"/>
</dbReference>
<comment type="catalytic activity">
    <reaction evidence="14 15">
        <text>ATP + H2O = ADP + phosphate + H(+)</text>
        <dbReference type="Rhea" id="RHEA:13065"/>
        <dbReference type="ChEBI" id="CHEBI:15377"/>
        <dbReference type="ChEBI" id="CHEBI:15378"/>
        <dbReference type="ChEBI" id="CHEBI:30616"/>
        <dbReference type="ChEBI" id="CHEBI:43474"/>
        <dbReference type="ChEBI" id="CHEBI:456216"/>
        <dbReference type="EC" id="5.6.2.4"/>
    </reaction>
</comment>
<dbReference type="InterPro" id="IPR014016">
    <property type="entry name" value="UvrD-like_ATP-bd"/>
</dbReference>
<keyword evidence="20" id="KW-1185">Reference proteome</keyword>